<keyword evidence="1" id="KW-0732">Signal</keyword>
<dbReference type="PATRIC" id="fig|883158.3.peg.188"/>
<dbReference type="EMBL" id="AGWK01000005">
    <property type="protein sequence ID" value="EHO74620.1"/>
    <property type="molecule type" value="Genomic_DNA"/>
</dbReference>
<dbReference type="HOGENOM" id="CLU_122375_0_0_10"/>
<dbReference type="STRING" id="883158.HMPREF9140_00178"/>
<evidence type="ECO:0000256" key="1">
    <source>
        <dbReference type="SAM" id="SignalP"/>
    </source>
</evidence>
<feature type="chain" id="PRO_5003552147" description="Lipocalin-like domain-containing protein" evidence="1">
    <location>
        <begin position="20"/>
        <end position="188"/>
    </location>
</feature>
<dbReference type="Proteomes" id="UP000016023">
    <property type="component" value="Unassembled WGS sequence"/>
</dbReference>
<comment type="caution">
    <text evidence="2">The sequence shown here is derived from an EMBL/GenBank/DDBJ whole genome shotgun (WGS) entry which is preliminary data.</text>
</comment>
<evidence type="ECO:0000313" key="2">
    <source>
        <dbReference type="EMBL" id="EHO74620.1"/>
    </source>
</evidence>
<dbReference type="AlphaFoldDB" id="H1PZU0"/>
<evidence type="ECO:0000313" key="3">
    <source>
        <dbReference type="Proteomes" id="UP000016023"/>
    </source>
</evidence>
<accession>H1PZU0</accession>
<name>H1PZU0_9BACT</name>
<reference evidence="2 3" key="1">
    <citation type="submission" date="2011-12" db="EMBL/GenBank/DDBJ databases">
        <title>The Genome Sequence of Prevotella micans F0438.</title>
        <authorList>
            <consortium name="The Broad Institute Genome Sequencing Platform"/>
            <person name="Earl A."/>
            <person name="Ward D."/>
            <person name="Feldgarden M."/>
            <person name="Gevers D."/>
            <person name="Izard J."/>
            <person name="Baranova O.V."/>
            <person name="Blanton J.M."/>
            <person name="Wade W.G."/>
            <person name="Dewhirst F.E."/>
            <person name="Young S.K."/>
            <person name="Zeng Q."/>
            <person name="Gargeya S."/>
            <person name="Fitzgerald M."/>
            <person name="Haas B."/>
            <person name="Abouelleil A."/>
            <person name="Alvarado L."/>
            <person name="Arachchi H.M."/>
            <person name="Berlin A."/>
            <person name="Chapman S.B."/>
            <person name="Gearin G."/>
            <person name="Goldberg J."/>
            <person name="Griggs A."/>
            <person name="Gujja S."/>
            <person name="Hansen M."/>
            <person name="Heiman D."/>
            <person name="Howarth C."/>
            <person name="Larimer J."/>
            <person name="Lui A."/>
            <person name="MacDonald P.J.P."/>
            <person name="McCowen C."/>
            <person name="Montmayeur A."/>
            <person name="Murphy C."/>
            <person name="Neiman D."/>
            <person name="Pearson M."/>
            <person name="Priest M."/>
            <person name="Roberts A."/>
            <person name="Saif S."/>
            <person name="Shea T."/>
            <person name="Sisk P."/>
            <person name="Stolte C."/>
            <person name="Sykes S."/>
            <person name="Wortman J."/>
            <person name="Nusbaum C."/>
            <person name="Birren B."/>
        </authorList>
    </citation>
    <scope>NUCLEOTIDE SEQUENCE [LARGE SCALE GENOMIC DNA]</scope>
    <source>
        <strain evidence="2 3">F0438</strain>
    </source>
</reference>
<feature type="signal peptide" evidence="1">
    <location>
        <begin position="1"/>
        <end position="19"/>
    </location>
</feature>
<sequence>MNMKQLSTLAILAMTFLIAAGCKGDKAKPMLEKNMENLDSINTADSTIYGTMADGGMNSLILVTDNGDTLEFLENPDDTAEVVKGGKLVGDRFATIGYKQYGDLFIRKAINLTSLMGTWTSLDRNFEIKDGGVIISNLDSEKNPWTSWKIYNGQLILSKDTFDVYELDAETLSLENKEGIFNFTRKRK</sequence>
<organism evidence="2 3">
    <name type="scientific">Prevotella micans F0438</name>
    <dbReference type="NCBI Taxonomy" id="883158"/>
    <lineage>
        <taxon>Bacteria</taxon>
        <taxon>Pseudomonadati</taxon>
        <taxon>Bacteroidota</taxon>
        <taxon>Bacteroidia</taxon>
        <taxon>Bacteroidales</taxon>
        <taxon>Prevotellaceae</taxon>
        <taxon>Prevotella</taxon>
    </lineage>
</organism>
<dbReference type="PROSITE" id="PS51257">
    <property type="entry name" value="PROKAR_LIPOPROTEIN"/>
    <property type="match status" value="1"/>
</dbReference>
<gene>
    <name evidence="2" type="ORF">HMPREF9140_00178</name>
</gene>
<proteinExistence type="predicted"/>
<protein>
    <recommendedName>
        <fullName evidence="4">Lipocalin-like domain-containing protein</fullName>
    </recommendedName>
</protein>
<evidence type="ECO:0008006" key="4">
    <source>
        <dbReference type="Google" id="ProtNLM"/>
    </source>
</evidence>
<keyword evidence="3" id="KW-1185">Reference proteome</keyword>